<protein>
    <recommendedName>
        <fullName evidence="2">Regulatory protein zeste</fullName>
    </recommendedName>
</protein>
<dbReference type="InterPro" id="IPR028002">
    <property type="entry name" value="Myb_DNA-bind_5"/>
</dbReference>
<feature type="compositionally biased region" description="Polar residues" evidence="6">
    <location>
        <begin position="177"/>
        <end position="192"/>
    </location>
</feature>
<organism evidence="8 9">
    <name type="scientific">Exocentrus adspersus</name>
    <dbReference type="NCBI Taxonomy" id="1586481"/>
    <lineage>
        <taxon>Eukaryota</taxon>
        <taxon>Metazoa</taxon>
        <taxon>Ecdysozoa</taxon>
        <taxon>Arthropoda</taxon>
        <taxon>Hexapoda</taxon>
        <taxon>Insecta</taxon>
        <taxon>Pterygota</taxon>
        <taxon>Neoptera</taxon>
        <taxon>Endopterygota</taxon>
        <taxon>Coleoptera</taxon>
        <taxon>Polyphaga</taxon>
        <taxon>Cucujiformia</taxon>
        <taxon>Chrysomeloidea</taxon>
        <taxon>Cerambycidae</taxon>
        <taxon>Lamiinae</taxon>
        <taxon>Acanthocinini</taxon>
        <taxon>Exocentrus</taxon>
    </lineage>
</organism>
<reference evidence="8 9" key="1">
    <citation type="journal article" date="2023" name="Insect Mol. Biol.">
        <title>Genome sequencing provides insights into the evolution of gene families encoding plant cell wall-degrading enzymes in longhorned beetles.</title>
        <authorList>
            <person name="Shin N.R."/>
            <person name="Okamura Y."/>
            <person name="Kirsch R."/>
            <person name="Pauchet Y."/>
        </authorList>
    </citation>
    <scope>NUCLEOTIDE SEQUENCE [LARGE SCALE GENOMIC DNA]</scope>
    <source>
        <strain evidence="8">EAD_L_NR</strain>
    </source>
</reference>
<evidence type="ECO:0000313" key="9">
    <source>
        <dbReference type="Proteomes" id="UP001159042"/>
    </source>
</evidence>
<name>A0AAV8VFY6_9CUCU</name>
<evidence type="ECO:0000313" key="8">
    <source>
        <dbReference type="EMBL" id="KAJ8913083.1"/>
    </source>
</evidence>
<feature type="compositionally biased region" description="Polar residues" evidence="6">
    <location>
        <begin position="220"/>
        <end position="244"/>
    </location>
</feature>
<evidence type="ECO:0000256" key="1">
    <source>
        <dbReference type="ARBA" id="ARBA00011764"/>
    </source>
</evidence>
<keyword evidence="3" id="KW-0805">Transcription regulation</keyword>
<dbReference type="PANTHER" id="PTHR21411">
    <property type="entry name" value="APONTIC"/>
    <property type="match status" value="1"/>
</dbReference>
<dbReference type="Pfam" id="PF13873">
    <property type="entry name" value="Myb_DNA-bind_5"/>
    <property type="match status" value="1"/>
</dbReference>
<feature type="compositionally biased region" description="Low complexity" evidence="6">
    <location>
        <begin position="195"/>
        <end position="209"/>
    </location>
</feature>
<dbReference type="PANTHER" id="PTHR21411:SF0">
    <property type="entry name" value="REGULATORY PROTEIN ZESTE"/>
    <property type="match status" value="1"/>
</dbReference>
<keyword evidence="9" id="KW-1185">Reference proteome</keyword>
<sequence length="302" mass="34447">MDTSEKSKRARSSNFTAKEKEILFSLVMKYKNVVENKKTDQVSVGEKVAAWQKITAEFNAVAPNLCTRSTESLKKFYDNKKKEVRKRVAEEKKEIYATGGGTKKDVPIDSSQDLLLSIINTKTVFGLYNPSDSDNNIHKQNCEENVVEFQLEADVSGTQMSEWDETETEVETAPTENLGTQQGNLENQQGKQQWKKPSSLKSPISSNLKRPGDSRDLQDTPCTSKKTPLSSNRRRPTTTVRALSSSHLSEKYELLMDKRLVIADYEKRKLENDLDMQRVEHNLKVELLKIQIEIEKKNLSRL</sequence>
<evidence type="ECO:0000256" key="5">
    <source>
        <dbReference type="ARBA" id="ARBA00025466"/>
    </source>
</evidence>
<dbReference type="Proteomes" id="UP001159042">
    <property type="component" value="Unassembled WGS sequence"/>
</dbReference>
<evidence type="ECO:0000256" key="2">
    <source>
        <dbReference type="ARBA" id="ARBA00016807"/>
    </source>
</evidence>
<dbReference type="AlphaFoldDB" id="A0AAV8VFY6"/>
<evidence type="ECO:0000256" key="6">
    <source>
        <dbReference type="SAM" id="MobiDB-lite"/>
    </source>
</evidence>
<comment type="function">
    <text evidence="5">Involved in transvection phenomena (= synapsis-dependent gene expression), where the synaptic pairing of chromosomes carrying genes with which zeste interacts influences the expression of these genes. Zeste binds to DNA and stimulates transcription from a nearby promoter.</text>
</comment>
<feature type="region of interest" description="Disordered" evidence="6">
    <location>
        <begin position="156"/>
        <end position="244"/>
    </location>
</feature>
<accession>A0AAV8VFY6</accession>
<evidence type="ECO:0000259" key="7">
    <source>
        <dbReference type="Pfam" id="PF13873"/>
    </source>
</evidence>
<dbReference type="EMBL" id="JANEYG010000103">
    <property type="protein sequence ID" value="KAJ8913083.1"/>
    <property type="molecule type" value="Genomic_DNA"/>
</dbReference>
<evidence type="ECO:0000256" key="3">
    <source>
        <dbReference type="ARBA" id="ARBA00023015"/>
    </source>
</evidence>
<keyword evidence="4" id="KW-0804">Transcription</keyword>
<evidence type="ECO:0000256" key="4">
    <source>
        <dbReference type="ARBA" id="ARBA00023163"/>
    </source>
</evidence>
<gene>
    <name evidence="8" type="ORF">NQ315_006584</name>
</gene>
<comment type="caution">
    <text evidence="8">The sequence shown here is derived from an EMBL/GenBank/DDBJ whole genome shotgun (WGS) entry which is preliminary data.</text>
</comment>
<feature type="domain" description="Myb/SANT-like DNA-binding" evidence="7">
    <location>
        <begin position="11"/>
        <end position="89"/>
    </location>
</feature>
<proteinExistence type="predicted"/>
<comment type="subunit">
    <text evidence="1">Self-associates forming complexes of several hundred monomers.</text>
</comment>